<evidence type="ECO:0008006" key="4">
    <source>
        <dbReference type="Google" id="ProtNLM"/>
    </source>
</evidence>
<dbReference type="OrthoDB" id="6625767at2759"/>
<evidence type="ECO:0000313" key="2">
    <source>
        <dbReference type="EMBL" id="KAF0717212.1"/>
    </source>
</evidence>
<evidence type="ECO:0000313" key="3">
    <source>
        <dbReference type="Proteomes" id="UP000478052"/>
    </source>
</evidence>
<feature type="non-terminal residue" evidence="2">
    <location>
        <position position="1"/>
    </location>
</feature>
<gene>
    <name evidence="2" type="ORF">FWK35_00030346</name>
</gene>
<dbReference type="Proteomes" id="UP000478052">
    <property type="component" value="Unassembled WGS sequence"/>
</dbReference>
<dbReference type="EMBL" id="VUJU01009853">
    <property type="protein sequence ID" value="KAF0717212.1"/>
    <property type="molecule type" value="Genomic_DNA"/>
</dbReference>
<accession>A0A6G0W0K8</accession>
<evidence type="ECO:0000256" key="1">
    <source>
        <dbReference type="SAM" id="MobiDB-lite"/>
    </source>
</evidence>
<dbReference type="PANTHER" id="PTHR33053">
    <property type="entry name" value="PROTEIN, PUTATIVE-RELATED"/>
    <property type="match status" value="1"/>
</dbReference>
<sequence length="1134" mass="129664">KMPKYAYKPSSSLSKHTKRRREIKKSLLKATNVTNSSIVFEHNILEVDSTSLSQQNPNIIVNKNLYERVEPVEFINCSVLQESENNSNKIDLDRCVSGKQSFQSKLASLVISSRLARNNATELLKLLKSVDNLDCLKSLPMDSRTLLSTPRSNNINIISIGGGQYIHFGIVHGLTNLYKTEPNVNQLSVIELWFNIDGLPIDNRGSSFWPILCGVCINDSIKPFIVGSYFGIKKPSSVNEYLSEFVEELNEILTNGLQIDDLILNVCIKGIIADAPARAFIKQVKGHSGYFGCEKCEEEGEYLSGSLSFPGYRAQLRTDESFTNRSNEEHHIGTSPLLRIIGLGLISFIPLDYMHLCCLGIMKKILQFILKGTRVEDACNNIKLSKDQVISINQKMKIIKKWICSDFARIPNDLNNLNTFKATEFRQIMLYTGPYLFKDIVSIPVYNNFLIFHVIMRILSCKTTVYTQNEYADSLSKHFVKTFCLIYGRGNVSYNVHSLIHLSQDAKKYGVLDNFSSFPYENYLQHIKKIVQPGRFPLTQLYNRITEERACESFIFKSLANYPILDGYHFNGPLPEDISCDSVSQYSIVFMKTFTIRIENIKRRSNKRDDCIIMASNKVGLVKNVINRNGDIFIVCSIFEKVVPIYNYPCSSMFVGMYECSKLSSTLKLYHVNSIKFKACYFPTTNIIPHSTFNNANSYFIIVSPGKNENIQTIIPKSWIINKESGIPVVGKMYEWYWPTEHGTKKAEQNVKVDFNWDKKIGQVQDITDSYLEANFIVIKIKINQSKFAIVEFLNEQSIEVVPCSWIKVDHISKRFICCWPGGKNVSKFALSQKKPLNSWEEHDCLPRKFFGWFNWFITFLGKKKTQNKKVTIDSNYSDESDSIFNTKFKNVDTVPQPTDSFDLFNCDESANELEFLLNSSTQITVLPNVEKLVEDSQSLVEDYSQPLTICDDHVPGTTQMLMNIGHVLKNALLSVAGQINVLKKDNETLKVDLAKNQEYLVDLIRIVNNKGFNNEDKSYFDRSNLKIPVKNVEELKALESNDEQKKILAQVLRRNGKSFDSKRTTYQMLKILMDNRVAELLNVDGKRGIKLAFVKMDLYTILIDSVKLLFPDEPVPLIKNQISDWLKQAPRRK</sequence>
<name>A0A6G0W0K8_APHCR</name>
<proteinExistence type="predicted"/>
<organism evidence="2 3">
    <name type="scientific">Aphis craccivora</name>
    <name type="common">Cowpea aphid</name>
    <dbReference type="NCBI Taxonomy" id="307492"/>
    <lineage>
        <taxon>Eukaryota</taxon>
        <taxon>Metazoa</taxon>
        <taxon>Ecdysozoa</taxon>
        <taxon>Arthropoda</taxon>
        <taxon>Hexapoda</taxon>
        <taxon>Insecta</taxon>
        <taxon>Pterygota</taxon>
        <taxon>Neoptera</taxon>
        <taxon>Paraneoptera</taxon>
        <taxon>Hemiptera</taxon>
        <taxon>Sternorrhyncha</taxon>
        <taxon>Aphidomorpha</taxon>
        <taxon>Aphidoidea</taxon>
        <taxon>Aphididae</taxon>
        <taxon>Aphidini</taxon>
        <taxon>Aphis</taxon>
        <taxon>Aphis</taxon>
    </lineage>
</organism>
<keyword evidence="3" id="KW-1185">Reference proteome</keyword>
<feature type="region of interest" description="Disordered" evidence="1">
    <location>
        <begin position="1"/>
        <end position="20"/>
    </location>
</feature>
<comment type="caution">
    <text evidence="2">The sequence shown here is derived from an EMBL/GenBank/DDBJ whole genome shotgun (WGS) entry which is preliminary data.</text>
</comment>
<dbReference type="PANTHER" id="PTHR33053:SF24">
    <property type="entry name" value="TRANSPOSASE DOMAIN-CONTAINING PROTEIN"/>
    <property type="match status" value="1"/>
</dbReference>
<reference evidence="2 3" key="1">
    <citation type="submission" date="2019-08" db="EMBL/GenBank/DDBJ databases">
        <title>Whole genome of Aphis craccivora.</title>
        <authorList>
            <person name="Voronova N.V."/>
            <person name="Shulinski R.S."/>
            <person name="Bandarenka Y.V."/>
            <person name="Zhorov D.G."/>
            <person name="Warner D."/>
        </authorList>
    </citation>
    <scope>NUCLEOTIDE SEQUENCE [LARGE SCALE GENOMIC DNA]</scope>
    <source>
        <strain evidence="2">180601</strain>
        <tissue evidence="2">Whole Body</tissue>
    </source>
</reference>
<dbReference type="AlphaFoldDB" id="A0A6G0W0K8"/>
<protein>
    <recommendedName>
        <fullName evidence="4">DUF4806 domain-containing protein</fullName>
    </recommendedName>
</protein>